<evidence type="ECO:0000313" key="2">
    <source>
        <dbReference type="EMBL" id="QJE01740.1"/>
    </source>
</evidence>
<sequence length="148" mass="15921">MDKDDYTAPPARAGGVPDGTRPQHGAPLVRPWLDLRRQLVPLIGETGFVALFGRSLRLLAPAHAWLSSDSARKTGALLLDALERDLATVDAAVAGVVNDELMTIFTRQLSALIGPGLTARLLANTVADPRTQTRPGSVLQQNQQEHKE</sequence>
<evidence type="ECO:0000256" key="1">
    <source>
        <dbReference type="SAM" id="MobiDB-lite"/>
    </source>
</evidence>
<dbReference type="Proteomes" id="UP000502415">
    <property type="component" value="Chromosome"/>
</dbReference>
<dbReference type="KEGG" id="mfy:HH212_18330"/>
<accession>A0A7Z2VZ26</accession>
<gene>
    <name evidence="2" type="ORF">HH212_18330</name>
</gene>
<reference evidence="2 3" key="1">
    <citation type="submission" date="2020-04" db="EMBL/GenBank/DDBJ databases">
        <title>Genome sequencing of novel species.</title>
        <authorList>
            <person name="Heo J."/>
            <person name="Kim S.-J."/>
            <person name="Kim J.-S."/>
            <person name="Hong S.-B."/>
            <person name="Kwon S.-W."/>
        </authorList>
    </citation>
    <scope>NUCLEOTIDE SEQUENCE [LARGE SCALE GENOMIC DNA]</scope>
    <source>
        <strain evidence="2 3">GN2-R2</strain>
    </source>
</reference>
<evidence type="ECO:0000313" key="3">
    <source>
        <dbReference type="Proteomes" id="UP000502415"/>
    </source>
</evidence>
<protein>
    <submittedName>
        <fullName evidence="2">Uncharacterized protein</fullName>
    </submittedName>
</protein>
<name>A0A7Z2VZ26_9BURK</name>
<organism evidence="2 3">
    <name type="scientific">Massilia forsythiae</name>
    <dbReference type="NCBI Taxonomy" id="2728020"/>
    <lineage>
        <taxon>Bacteria</taxon>
        <taxon>Pseudomonadati</taxon>
        <taxon>Pseudomonadota</taxon>
        <taxon>Betaproteobacteria</taxon>
        <taxon>Burkholderiales</taxon>
        <taxon>Oxalobacteraceae</taxon>
        <taxon>Telluria group</taxon>
        <taxon>Massilia</taxon>
    </lineage>
</organism>
<proteinExistence type="predicted"/>
<feature type="region of interest" description="Disordered" evidence="1">
    <location>
        <begin position="1"/>
        <end position="24"/>
    </location>
</feature>
<dbReference type="EMBL" id="CP051685">
    <property type="protein sequence ID" value="QJE01740.1"/>
    <property type="molecule type" value="Genomic_DNA"/>
</dbReference>
<dbReference type="AlphaFoldDB" id="A0A7Z2VZ26"/>
<dbReference type="RefSeq" id="WP_170203778.1">
    <property type="nucleotide sequence ID" value="NZ_CP051685.1"/>
</dbReference>
<keyword evidence="3" id="KW-1185">Reference proteome</keyword>